<dbReference type="EMBL" id="RYUQ01000002">
    <property type="protein sequence ID" value="RYQ26625.1"/>
    <property type="molecule type" value="Genomic_DNA"/>
</dbReference>
<dbReference type="AlphaFoldDB" id="A0A4Q5AGA3"/>
<dbReference type="Proteomes" id="UP000292535">
    <property type="component" value="Unassembled WGS sequence"/>
</dbReference>
<accession>A0A4Q5AGA3</accession>
<evidence type="ECO:0000313" key="3">
    <source>
        <dbReference type="Proteomes" id="UP000292535"/>
    </source>
</evidence>
<feature type="region of interest" description="Disordered" evidence="1">
    <location>
        <begin position="1"/>
        <end position="43"/>
    </location>
</feature>
<organism evidence="2 3">
    <name type="scientific">Bifidobacterium pseudolongum subsp. globosum</name>
    <dbReference type="NCBI Taxonomy" id="1690"/>
    <lineage>
        <taxon>Bacteria</taxon>
        <taxon>Bacillati</taxon>
        <taxon>Actinomycetota</taxon>
        <taxon>Actinomycetes</taxon>
        <taxon>Bifidobacteriales</taxon>
        <taxon>Bifidobacteriaceae</taxon>
        <taxon>Bifidobacterium</taxon>
    </lineage>
</organism>
<evidence type="ECO:0000256" key="1">
    <source>
        <dbReference type="SAM" id="MobiDB-lite"/>
    </source>
</evidence>
<comment type="caution">
    <text evidence="2">The sequence shown here is derived from an EMBL/GenBank/DDBJ whole genome shotgun (WGS) entry which is preliminary data.</text>
</comment>
<sequence>MQVPVESSLDNMPTADSAVEVPPQVQAPENAGSADAEGDASAPAVTRIANESRDEIAEAARDIKRASRKAYEAAESVINFETRLTREVNKGIVERTVAVYRNLFDVYHQLVDYCERRNHGVSEIRDGDEDGRHLRNAQKAMEVACIKLAELLQSCGAERLEAEPGSPYNDHTQNLNPSTSSADVHIVTVQSVRPGFSYLGEVILREWVQEDESPEPDAQPSVD</sequence>
<feature type="compositionally biased region" description="Low complexity" evidence="1">
    <location>
        <begin position="31"/>
        <end position="43"/>
    </location>
</feature>
<name>A0A4Q5AGA3_9BIFI</name>
<reference evidence="2 3" key="1">
    <citation type="submission" date="2018-12" db="EMBL/GenBank/DDBJ databases">
        <title>Unveiling genomic diversity among members of the Bifidobacterium pseudolongum species, a widely distributed gut commensal of the animal kingdom.</title>
        <authorList>
            <person name="Lugli G.A."/>
            <person name="Duranti S."/>
            <person name="Albert K."/>
            <person name="Mancabelli L."/>
            <person name="Napoli S."/>
            <person name="Viappiani A."/>
            <person name="Anzalone R."/>
            <person name="Longhi G."/>
            <person name="Milani C."/>
            <person name="Turroni F."/>
            <person name="Alessandri G."/>
            <person name="Sela D.A."/>
            <person name="Van Sinderen D."/>
            <person name="Ventura M."/>
        </authorList>
    </citation>
    <scope>NUCLEOTIDE SEQUENCE [LARGE SCALE GENOMIC DNA]</scope>
    <source>
        <strain evidence="2 3">2032B</strain>
    </source>
</reference>
<proteinExistence type="predicted"/>
<evidence type="ECO:0008006" key="4">
    <source>
        <dbReference type="Google" id="ProtNLM"/>
    </source>
</evidence>
<evidence type="ECO:0000313" key="2">
    <source>
        <dbReference type="EMBL" id="RYQ26625.1"/>
    </source>
</evidence>
<protein>
    <recommendedName>
        <fullName evidence="4">Nucleotide exchange factor GrpE</fullName>
    </recommendedName>
</protein>
<gene>
    <name evidence="2" type="ORF">PG2032B_1221</name>
</gene>